<evidence type="ECO:0000256" key="3">
    <source>
        <dbReference type="ARBA" id="ARBA00023002"/>
    </source>
</evidence>
<comment type="cofactor">
    <cofactor evidence="1">
        <name>thiamine diphosphate</name>
        <dbReference type="ChEBI" id="CHEBI:58937"/>
    </cofactor>
</comment>
<evidence type="ECO:0000259" key="5">
    <source>
        <dbReference type="Pfam" id="PF00676"/>
    </source>
</evidence>
<dbReference type="SUPFAM" id="SSF52518">
    <property type="entry name" value="Thiamin diphosphate-binding fold (THDP-binding)"/>
    <property type="match status" value="1"/>
</dbReference>
<organism evidence="6 7">
    <name type="scientific">Streptomyces hazeniae</name>
    <dbReference type="NCBI Taxonomy" id="3075538"/>
    <lineage>
        <taxon>Bacteria</taxon>
        <taxon>Bacillati</taxon>
        <taxon>Actinomycetota</taxon>
        <taxon>Actinomycetes</taxon>
        <taxon>Kitasatosporales</taxon>
        <taxon>Streptomycetaceae</taxon>
        <taxon>Streptomyces</taxon>
    </lineage>
</organism>
<dbReference type="PANTHER" id="PTHR23152:SF4">
    <property type="entry name" value="2-OXOADIPATE DEHYDROGENASE COMPLEX COMPONENT E1"/>
    <property type="match status" value="1"/>
</dbReference>
<dbReference type="Pfam" id="PF00676">
    <property type="entry name" value="E1_dh"/>
    <property type="match status" value="1"/>
</dbReference>
<accession>A0ABU2P0P1</accession>
<proteinExistence type="predicted"/>
<evidence type="ECO:0000256" key="4">
    <source>
        <dbReference type="ARBA" id="ARBA00023052"/>
    </source>
</evidence>
<dbReference type="EC" id="1.2.4.2" evidence="2"/>
<keyword evidence="3" id="KW-0560">Oxidoreductase</keyword>
<reference evidence="7" key="1">
    <citation type="submission" date="2023-07" db="EMBL/GenBank/DDBJ databases">
        <title>30 novel species of actinomycetes from the DSMZ collection.</title>
        <authorList>
            <person name="Nouioui I."/>
        </authorList>
    </citation>
    <scope>NUCLEOTIDE SEQUENCE [LARGE SCALE GENOMIC DNA]</scope>
    <source>
        <strain evidence="7">DSM 42041</strain>
    </source>
</reference>
<dbReference type="Proteomes" id="UP001183414">
    <property type="component" value="Unassembled WGS sequence"/>
</dbReference>
<evidence type="ECO:0000256" key="2">
    <source>
        <dbReference type="ARBA" id="ARBA00012280"/>
    </source>
</evidence>
<feature type="non-terminal residue" evidence="6">
    <location>
        <position position="1"/>
    </location>
</feature>
<protein>
    <recommendedName>
        <fullName evidence="2">oxoglutarate dehydrogenase (succinyl-transferring)</fullName>
        <ecNumber evidence="2">1.2.4.2</ecNumber>
    </recommendedName>
</protein>
<feature type="domain" description="Dehydrogenase E1 component" evidence="5">
    <location>
        <begin position="3"/>
        <end position="151"/>
    </location>
</feature>
<evidence type="ECO:0000313" key="7">
    <source>
        <dbReference type="Proteomes" id="UP001183414"/>
    </source>
</evidence>
<keyword evidence="4" id="KW-0786">Thiamine pyrophosphate</keyword>
<dbReference type="PANTHER" id="PTHR23152">
    <property type="entry name" value="2-OXOGLUTARATE DEHYDROGENASE"/>
    <property type="match status" value="1"/>
</dbReference>
<comment type="caution">
    <text evidence="6">The sequence shown here is derived from an EMBL/GenBank/DDBJ whole genome shotgun (WGS) entry which is preliminary data.</text>
</comment>
<dbReference type="InterPro" id="IPR011603">
    <property type="entry name" value="2oxoglutarate_DH_E1"/>
</dbReference>
<dbReference type="InterPro" id="IPR029061">
    <property type="entry name" value="THDP-binding"/>
</dbReference>
<feature type="non-terminal residue" evidence="6">
    <location>
        <position position="154"/>
    </location>
</feature>
<dbReference type="InterPro" id="IPR001017">
    <property type="entry name" value="DH_E1"/>
</dbReference>
<evidence type="ECO:0000313" key="6">
    <source>
        <dbReference type="EMBL" id="MDT0382811.1"/>
    </source>
</evidence>
<dbReference type="EMBL" id="JAVREQ010000161">
    <property type="protein sequence ID" value="MDT0382811.1"/>
    <property type="molecule type" value="Genomic_DNA"/>
</dbReference>
<keyword evidence="7" id="KW-1185">Reference proteome</keyword>
<gene>
    <name evidence="6" type="ORF">RM572_29105</name>
</gene>
<sequence length="154" mass="16516">GLVGATQDLLDGSRDAVVSGEDPVVPLLLHGDAAFAGQGVVAETLNLALRAGYTTGGTVHIVVNNQIGFTTAPTDSRSSEYCTDVAKMIGAPIFHVNGDDPEACAWVARLAVDFRQAFKKDVVIDMLCYRRRGHNEGDDPSMTQPYMYDVIDTK</sequence>
<name>A0ABU2P0P1_9ACTN</name>
<dbReference type="RefSeq" id="WP_311676353.1">
    <property type="nucleotide sequence ID" value="NZ_JAVREQ010000161.1"/>
</dbReference>
<evidence type="ECO:0000256" key="1">
    <source>
        <dbReference type="ARBA" id="ARBA00001964"/>
    </source>
</evidence>
<dbReference type="Gene3D" id="3.40.50.970">
    <property type="match status" value="1"/>
</dbReference>